<keyword evidence="1" id="KW-0812">Transmembrane</keyword>
<keyword evidence="1" id="KW-1133">Transmembrane helix</keyword>
<feature type="transmembrane region" description="Helical" evidence="1">
    <location>
        <begin position="40"/>
        <end position="60"/>
    </location>
</feature>
<organism evidence="2 3">
    <name type="scientific">Actinomadura luzonensis</name>
    <dbReference type="NCBI Taxonomy" id="2805427"/>
    <lineage>
        <taxon>Bacteria</taxon>
        <taxon>Bacillati</taxon>
        <taxon>Actinomycetota</taxon>
        <taxon>Actinomycetes</taxon>
        <taxon>Streptosporangiales</taxon>
        <taxon>Thermomonosporaceae</taxon>
        <taxon>Actinomadura</taxon>
    </lineage>
</organism>
<dbReference type="RefSeq" id="WP_247815332.1">
    <property type="nucleotide sequence ID" value="NZ_JAKRKC020000001.1"/>
</dbReference>
<evidence type="ECO:0000313" key="3">
    <source>
        <dbReference type="Proteomes" id="UP001317259"/>
    </source>
</evidence>
<reference evidence="2 3" key="1">
    <citation type="submission" date="2022-04" db="EMBL/GenBank/DDBJ databases">
        <title>Genome draft of Actinomadura sp. ATCC 31491.</title>
        <authorList>
            <person name="Shi X."/>
            <person name="Du Y."/>
        </authorList>
    </citation>
    <scope>NUCLEOTIDE SEQUENCE [LARGE SCALE GENOMIC DNA]</scope>
    <source>
        <strain evidence="2 3">ATCC 31491</strain>
    </source>
</reference>
<sequence length="367" mass="39349">MTRLRDALAELAEQAPAGRPGVSLAHAAIARHRRRRRGRVTLAAVAAAAAVLADGGVSALRPTAAHPASPARQAEVIDLPDGPVGVISHSYRVPCAYDHAAQKADCDVAELRVVTVSGKTYKVAQALLHGSNERPTPVAISRDGRLFAYYRADAGTFVVRDLVKGGERAAPVRIEPSRIGVGAMLALSDDGRYLVFDPREGSKQDATMIDVIGGRTTPIPGVYEVISIRGDVAELIRYRKTDLWLRPFAGGGKPVRFKGPHIMFSELAPDGRTVAATRFPEHTKNLLTILDVKTGRSLRKVPIRGLPRGSRLTAVTTWASPSEVLIVAGGKQDHAAYAVDVRSGQARHVRDFRQQLWVGLPGVTSTG</sequence>
<dbReference type="Gene3D" id="2.120.10.30">
    <property type="entry name" value="TolB, C-terminal domain"/>
    <property type="match status" value="1"/>
</dbReference>
<evidence type="ECO:0000256" key="1">
    <source>
        <dbReference type="SAM" id="Phobius"/>
    </source>
</evidence>
<keyword evidence="1" id="KW-0472">Membrane</keyword>
<gene>
    <name evidence="2" type="ORF">MF672_019995</name>
</gene>
<dbReference type="EMBL" id="JAKRKC020000001">
    <property type="protein sequence ID" value="MCK2216062.1"/>
    <property type="molecule type" value="Genomic_DNA"/>
</dbReference>
<accession>A0ABT0FUQ6</accession>
<dbReference type="Proteomes" id="UP001317259">
    <property type="component" value="Unassembled WGS sequence"/>
</dbReference>
<evidence type="ECO:0000313" key="2">
    <source>
        <dbReference type="EMBL" id="MCK2216062.1"/>
    </source>
</evidence>
<protein>
    <recommendedName>
        <fullName evidence="4">WD40 repeat domain-containing protein</fullName>
    </recommendedName>
</protein>
<name>A0ABT0FUQ6_9ACTN</name>
<evidence type="ECO:0008006" key="4">
    <source>
        <dbReference type="Google" id="ProtNLM"/>
    </source>
</evidence>
<dbReference type="InterPro" id="IPR011044">
    <property type="entry name" value="Quino_amine_DH_bsu"/>
</dbReference>
<keyword evidence="3" id="KW-1185">Reference proteome</keyword>
<dbReference type="SUPFAM" id="SSF50969">
    <property type="entry name" value="YVTN repeat-like/Quinoprotein amine dehydrogenase"/>
    <property type="match status" value="1"/>
</dbReference>
<dbReference type="InterPro" id="IPR011042">
    <property type="entry name" value="6-blade_b-propeller_TolB-like"/>
</dbReference>
<proteinExistence type="predicted"/>
<comment type="caution">
    <text evidence="2">The sequence shown here is derived from an EMBL/GenBank/DDBJ whole genome shotgun (WGS) entry which is preliminary data.</text>
</comment>